<sequence>MLTLTRDHTPDNQVTSEDLYTLSLPVVPGSDACSKALLRTDEIKNIIINTIIGDGICGSAYYNGPTEYNDNRKADIMYYPNDATKNLAPVIVEIQKKVSHGFIVRSMRYSLNVFDQKNTLPILLVVNTDGFSSNQFREENFVKRDNEPYYVLSSPLWAKQVRIYNSDSIASHLQIPMAKMTALVHFLTQQQKHIIALDEYMDPTLQRIYTMAHQIFTEKSNDKVIQDTEIQSFCDATIAQYEKIIKNNSSNNAASRKRIAKYAQDGISFATNFKRRCTEEESGCVTPIHITKTKDLLFVEKFMKQHKGKMKWTTCFEEGIKEGLFDRFASHATLKMSFHRHTL</sequence>
<accession>A0A367IQN2</accession>
<evidence type="ECO:0000313" key="1">
    <source>
        <dbReference type="EMBL" id="RCH79972.1"/>
    </source>
</evidence>
<name>A0A367IQN2_RHIAZ</name>
<dbReference type="EMBL" id="PJQL01004172">
    <property type="protein sequence ID" value="RCH79972.1"/>
    <property type="molecule type" value="Genomic_DNA"/>
</dbReference>
<protein>
    <submittedName>
        <fullName evidence="1">Uncharacterized protein</fullName>
    </submittedName>
</protein>
<gene>
    <name evidence="1" type="ORF">CU097_001943</name>
</gene>
<dbReference type="AlphaFoldDB" id="A0A367IQN2"/>
<dbReference type="Proteomes" id="UP000252139">
    <property type="component" value="Unassembled WGS sequence"/>
</dbReference>
<comment type="caution">
    <text evidence="1">The sequence shown here is derived from an EMBL/GenBank/DDBJ whole genome shotgun (WGS) entry which is preliminary data.</text>
</comment>
<organism evidence="1 2">
    <name type="scientific">Rhizopus azygosporus</name>
    <name type="common">Rhizopus microsporus var. azygosporus</name>
    <dbReference type="NCBI Taxonomy" id="86630"/>
    <lineage>
        <taxon>Eukaryota</taxon>
        <taxon>Fungi</taxon>
        <taxon>Fungi incertae sedis</taxon>
        <taxon>Mucoromycota</taxon>
        <taxon>Mucoromycotina</taxon>
        <taxon>Mucoromycetes</taxon>
        <taxon>Mucorales</taxon>
        <taxon>Mucorineae</taxon>
        <taxon>Rhizopodaceae</taxon>
        <taxon>Rhizopus</taxon>
    </lineage>
</organism>
<keyword evidence="2" id="KW-1185">Reference proteome</keyword>
<reference evidence="1 2" key="1">
    <citation type="journal article" date="2018" name="G3 (Bethesda)">
        <title>Phylogenetic and Phylogenomic Definition of Rhizopus Species.</title>
        <authorList>
            <person name="Gryganskyi A.P."/>
            <person name="Golan J."/>
            <person name="Dolatabadi S."/>
            <person name="Mondo S."/>
            <person name="Robb S."/>
            <person name="Idnurm A."/>
            <person name="Muszewska A."/>
            <person name="Steczkiewicz K."/>
            <person name="Masonjones S."/>
            <person name="Liao H.L."/>
            <person name="Gajdeczka M.T."/>
            <person name="Anike F."/>
            <person name="Vuek A."/>
            <person name="Anishchenko I.M."/>
            <person name="Voigt K."/>
            <person name="de Hoog G.S."/>
            <person name="Smith M.E."/>
            <person name="Heitman J."/>
            <person name="Vilgalys R."/>
            <person name="Stajich J.E."/>
        </authorList>
    </citation>
    <scope>NUCLEOTIDE SEQUENCE [LARGE SCALE GENOMIC DNA]</scope>
    <source>
        <strain evidence="1 2">CBS 357.93</strain>
    </source>
</reference>
<dbReference type="OrthoDB" id="2236902at2759"/>
<evidence type="ECO:0000313" key="2">
    <source>
        <dbReference type="Proteomes" id="UP000252139"/>
    </source>
</evidence>
<proteinExistence type="predicted"/>